<name>A0ACC0U8L4_9AGAM</name>
<protein>
    <submittedName>
        <fullName evidence="1">Membrane transport protein-domain-containing protein</fullName>
    </submittedName>
</protein>
<evidence type="ECO:0000313" key="1">
    <source>
        <dbReference type="EMBL" id="KAI9507197.1"/>
    </source>
</evidence>
<dbReference type="EMBL" id="JAGFNK010000136">
    <property type="protein sequence ID" value="KAI9507197.1"/>
    <property type="molecule type" value="Genomic_DNA"/>
</dbReference>
<accession>A0ACC0U8L4</accession>
<gene>
    <name evidence="1" type="ORF">F5148DRAFT_147094</name>
</gene>
<reference evidence="1" key="1">
    <citation type="submission" date="2021-03" db="EMBL/GenBank/DDBJ databases">
        <title>Evolutionary priming and transition to the ectomycorrhizal habit in an iconic lineage of mushroom-forming fungi: is preadaptation a requirement?</title>
        <authorList>
            <consortium name="DOE Joint Genome Institute"/>
            <person name="Looney B.P."/>
            <person name="Miyauchi S."/>
            <person name="Morin E."/>
            <person name="Drula E."/>
            <person name="Courty P.E."/>
            <person name="Chicoki N."/>
            <person name="Fauchery L."/>
            <person name="Kohler A."/>
            <person name="Kuo A."/>
            <person name="LaButti K."/>
            <person name="Pangilinan J."/>
            <person name="Lipzen A."/>
            <person name="Riley R."/>
            <person name="Andreopoulos W."/>
            <person name="He G."/>
            <person name="Johnson J."/>
            <person name="Barry K.W."/>
            <person name="Grigoriev I.V."/>
            <person name="Nagy L."/>
            <person name="Hibbett D."/>
            <person name="Henrissat B."/>
            <person name="Matheny P.B."/>
            <person name="Labbe J."/>
            <person name="Martin A.F."/>
        </authorList>
    </citation>
    <scope>NUCLEOTIDE SEQUENCE</scope>
    <source>
        <strain evidence="1">BPL698</strain>
    </source>
</reference>
<comment type="caution">
    <text evidence="1">The sequence shown here is derived from an EMBL/GenBank/DDBJ whole genome shotgun (WGS) entry which is preliminary data.</text>
</comment>
<keyword evidence="2" id="KW-1185">Reference proteome</keyword>
<organism evidence="1 2">
    <name type="scientific">Russula earlei</name>
    <dbReference type="NCBI Taxonomy" id="71964"/>
    <lineage>
        <taxon>Eukaryota</taxon>
        <taxon>Fungi</taxon>
        <taxon>Dikarya</taxon>
        <taxon>Basidiomycota</taxon>
        <taxon>Agaricomycotina</taxon>
        <taxon>Agaricomycetes</taxon>
        <taxon>Russulales</taxon>
        <taxon>Russulaceae</taxon>
        <taxon>Russula</taxon>
    </lineage>
</organism>
<dbReference type="Proteomes" id="UP001207468">
    <property type="component" value="Unassembled WGS sequence"/>
</dbReference>
<evidence type="ECO:0000313" key="2">
    <source>
        <dbReference type="Proteomes" id="UP001207468"/>
    </source>
</evidence>
<sequence>MSSTPIWPLLGTVLGSIIQVILVCVAGYALALRGFIDKKIQRQLNVINVNFFTPCLLFSKVAFTLSSEKFLQLWIIPLFFFFLSGVSLIVARQLGLLFGLSRPHRHFAMAASMIMNSNTLPVALLQSLAFSVPGLEWGHDDTTDAIVGRALTYLLLCGTMGQFIRWSYGVHLLSKAISPDEIESREREDETCPLTSDIEDIRHELDDGRDQLNLNNAWRNENHRDLEQYVYALPPYPLVPPVSYPADPEANPMSNFDEISEGGDVPVLTRSHLRTFAQRVLCAGARLRRSTIWRSMANFMTPPLWASVISLVVVLNQPLQHFIDGYMWPVRGAITQAGGCSIPLTLVVLGAYFHRPPDEAELQLPDTPGQQQQVTLTSRLRTIFCLDRRDNWKGPNRRESGALRLGSPGEGMAIFVTILARMFVVPLLLLPLVVLGAVWGTPGVFKDPVFILSQVLLIASPPAVTLAQITGVTSDSLERLISRTLFWSYCLVAPPLIVGYVMTAMFITRL</sequence>
<proteinExistence type="predicted"/>